<feature type="region of interest" description="Disordered" evidence="9">
    <location>
        <begin position="459"/>
        <end position="505"/>
    </location>
</feature>
<evidence type="ECO:0000256" key="1">
    <source>
        <dbReference type="ARBA" id="ARBA00004127"/>
    </source>
</evidence>
<dbReference type="InterPro" id="IPR002939">
    <property type="entry name" value="DnaJ_C"/>
</dbReference>
<accession>A0A5N5QXB4</accession>
<dbReference type="GO" id="GO:0051087">
    <property type="term" value="F:protein-folding chaperone binding"/>
    <property type="evidence" value="ECO:0007669"/>
    <property type="project" value="TreeGrafter"/>
</dbReference>
<feature type="domain" description="J" evidence="11">
    <location>
        <begin position="4"/>
        <end position="70"/>
    </location>
</feature>
<dbReference type="Gene3D" id="2.60.260.20">
    <property type="entry name" value="Urease metallochaperone UreE, N-terminal domain"/>
    <property type="match status" value="2"/>
</dbReference>
<dbReference type="PANTHER" id="PTHR24078:SF553">
    <property type="entry name" value="DNAJ HOMOLOG SUBFAMILY B MEMBER 5"/>
    <property type="match status" value="1"/>
</dbReference>
<dbReference type="Gene3D" id="1.10.287.110">
    <property type="entry name" value="DnaJ domain"/>
    <property type="match status" value="1"/>
</dbReference>
<dbReference type="Pfam" id="PF00332">
    <property type="entry name" value="Glyco_hydro_17"/>
    <property type="match status" value="1"/>
</dbReference>
<dbReference type="FunFam" id="2.60.260.20:FF:000015">
    <property type="entry name" value="Heat shock protein 40"/>
    <property type="match status" value="1"/>
</dbReference>
<dbReference type="OrthoDB" id="68336at2759"/>
<dbReference type="CDD" id="cd06257">
    <property type="entry name" value="DnaJ"/>
    <property type="match status" value="1"/>
</dbReference>
<dbReference type="PROSITE" id="PS50076">
    <property type="entry name" value="DNAJ_2"/>
    <property type="match status" value="1"/>
</dbReference>
<feature type="region of interest" description="Disordered" evidence="9">
    <location>
        <begin position="981"/>
        <end position="1006"/>
    </location>
</feature>
<evidence type="ECO:0000256" key="9">
    <source>
        <dbReference type="SAM" id="MobiDB-lite"/>
    </source>
</evidence>
<dbReference type="Proteomes" id="UP000383932">
    <property type="component" value="Unassembled WGS sequence"/>
</dbReference>
<dbReference type="GO" id="GO:0004553">
    <property type="term" value="F:hydrolase activity, hydrolyzing O-glycosyl compounds"/>
    <property type="evidence" value="ECO:0007669"/>
    <property type="project" value="InterPro"/>
</dbReference>
<feature type="transmembrane region" description="Helical" evidence="10">
    <location>
        <begin position="1124"/>
        <end position="1148"/>
    </location>
</feature>
<proteinExistence type="inferred from homology"/>
<organism evidence="12 13">
    <name type="scientific">Ceratobasidium theobromae</name>
    <dbReference type="NCBI Taxonomy" id="1582974"/>
    <lineage>
        <taxon>Eukaryota</taxon>
        <taxon>Fungi</taxon>
        <taxon>Dikarya</taxon>
        <taxon>Basidiomycota</taxon>
        <taxon>Agaricomycotina</taxon>
        <taxon>Agaricomycetes</taxon>
        <taxon>Cantharellales</taxon>
        <taxon>Ceratobasidiaceae</taxon>
        <taxon>Ceratobasidium</taxon>
    </lineage>
</organism>
<keyword evidence="7" id="KW-0143">Chaperone</keyword>
<comment type="subcellular location">
    <subcellularLocation>
        <location evidence="1">Endomembrane system</location>
        <topology evidence="1">Multi-pass membrane protein</topology>
    </subcellularLocation>
</comment>
<evidence type="ECO:0000256" key="7">
    <source>
        <dbReference type="ARBA" id="ARBA00023186"/>
    </source>
</evidence>
<evidence type="ECO:0000256" key="8">
    <source>
        <dbReference type="RuleBase" id="RU004335"/>
    </source>
</evidence>
<evidence type="ECO:0000313" key="12">
    <source>
        <dbReference type="EMBL" id="KAB5595826.1"/>
    </source>
</evidence>
<feature type="region of interest" description="Disordered" evidence="9">
    <location>
        <begin position="525"/>
        <end position="545"/>
    </location>
</feature>
<evidence type="ECO:0000259" key="11">
    <source>
        <dbReference type="PROSITE" id="PS50076"/>
    </source>
</evidence>
<feature type="compositionally biased region" description="Low complexity" evidence="9">
    <location>
        <begin position="471"/>
        <end position="482"/>
    </location>
</feature>
<sequence>MGKDYYGLLGVSRDATDDDIKKGYKKMALKWHPDRNKDNTELASKKFKEISEAFEVLSDKNKREVYDRFGEEGLKGGPPPSPGGGGFGGGFPGGGFGGFPGGATFTFSSGGPGGAGGFKPSDPSSVFEQFFKQFGGMGGMGGGFGGMEEDHPFGGGSPFGAFGGSPFGAGGGMPGSFPSDMPRNNGRKATGMNGKRNDSAPVPDVIHPLKLSLEEIYNGTKKHLKLKRKLLDGATESKDIEIDVLPGWKAGTKVRYARMGNERPDGEAADVVFVVEEKEHPDFKRDGEDLIITRKVPLLDALTGSGGATQTFEFLDGTKKTIRTPESIIKPGQETRISGLGMPVRKEGRVVSKGDLVVKWEVEFPERLTDSQKIGSVTIALVIYIAAFDCCGTGCARVSKIAKPVLILFLGVVDEPLGKASSDQRPRPSTCLSHDSEMQAVKAVLSGFVAGNMAHNSVQPHRLSGTGAYPSSNHSSSENLGSYPPPPANPFLNPVSGPTQTATRGRYMPPAAAINTVDDMQQDRYANLDGSGTTSSPWLEKQSQDKKRSKMLVIGGIIGLIVIIAIGVGVGVALSKKSGSSSGSSSSSSSGSGSSSSDGSMVVIPGTAGVVKADPNDPSKFEKDSRLKNSFYGFAYTPLGALMPNCGATQANVTEDIQLLSQITTRIRLYGADCNQTALVLQAIRDTKVNLEVFVGIYINDDDTAYTRQRDLIKDAITTYGTDHIAGVTVGNEFILNSLTAVGSTDPTSAAGLAAADKLIAKINDTRTMLSGMSLSKTLPVGTSDAGSFFNLPLLQAVDYGLANVHPWFAQVTVQAAAAWTYDFFQQNNIAQSAQTTNKPTMYIAETGWPTKSSNVSTETNGASAASVPNLQVFLDTFVCASNTNQTNYFFFEFKDEPWKDVMYGGVEGWWGLFDSDCRPAKNSKMSLFPTAHTTNLIGLARAPITAAWHLPPPHRAPVVFVQKFSTFSIMSPPPKVTVTEATPQVEPEQLNGASTSNARPGNEEDESLFKRSVHVVSDLFSPFSSTALASLPRNPVGFRARSTRIDRIPDSSAPDGVPNYQSVETQGSSQGRVRVRVPKKIATPIKVETKVWLANERTWVSYLNMGVLLSTLSLALFNASNDAISLIFSYIYALISVAVLVYGYVVYQRRITRIRKRDPGHFALTTSASFTLWLSRPVREWH</sequence>
<dbReference type="Gene3D" id="3.20.20.80">
    <property type="entry name" value="Glycosidases"/>
    <property type="match status" value="1"/>
</dbReference>
<dbReference type="GO" id="GO:0005975">
    <property type="term" value="P:carbohydrate metabolic process"/>
    <property type="evidence" value="ECO:0007669"/>
    <property type="project" value="InterPro"/>
</dbReference>
<dbReference type="CDD" id="cd10747">
    <property type="entry name" value="DnaJ_C"/>
    <property type="match status" value="1"/>
</dbReference>
<dbReference type="SMART" id="SM00271">
    <property type="entry name" value="DnaJ"/>
    <property type="match status" value="1"/>
</dbReference>
<reference evidence="12 13" key="1">
    <citation type="journal article" date="2019" name="Fungal Biol. Biotechnol.">
        <title>Draft genome sequence of fastidious pathogen Ceratobasidium theobromae, which causes vascular-streak dieback in Theobroma cacao.</title>
        <authorList>
            <person name="Ali S.S."/>
            <person name="Asman A."/>
            <person name="Shao J."/>
            <person name="Firmansyah A.P."/>
            <person name="Susilo A.W."/>
            <person name="Rosmana A."/>
            <person name="McMahon P."/>
            <person name="Junaid M."/>
            <person name="Guest D."/>
            <person name="Kheng T.Y."/>
            <person name="Meinhardt L.W."/>
            <person name="Bailey B.A."/>
        </authorList>
    </citation>
    <scope>NUCLEOTIDE SEQUENCE [LARGE SCALE GENOMIC DNA]</scope>
    <source>
        <strain evidence="12 13">CT2</strain>
    </source>
</reference>
<comment type="similarity">
    <text evidence="2 8">Belongs to the glycosyl hydrolase 17 family.</text>
</comment>
<evidence type="ECO:0000256" key="4">
    <source>
        <dbReference type="ARBA" id="ARBA00022801"/>
    </source>
</evidence>
<feature type="transmembrane region" description="Helical" evidence="10">
    <location>
        <begin position="551"/>
        <end position="574"/>
    </location>
</feature>
<gene>
    <name evidence="12" type="ORF">CTheo_839</name>
</gene>
<feature type="region of interest" description="Disordered" evidence="9">
    <location>
        <begin position="577"/>
        <end position="599"/>
    </location>
</feature>
<feature type="region of interest" description="Disordered" evidence="9">
    <location>
        <begin position="1048"/>
        <end position="1070"/>
    </location>
</feature>
<dbReference type="GO" id="GO:0051082">
    <property type="term" value="F:unfolded protein binding"/>
    <property type="evidence" value="ECO:0007669"/>
    <property type="project" value="InterPro"/>
</dbReference>
<dbReference type="InterPro" id="IPR017853">
    <property type="entry name" value="GH"/>
</dbReference>
<dbReference type="PROSITE" id="PS00636">
    <property type="entry name" value="DNAJ_1"/>
    <property type="match status" value="1"/>
</dbReference>
<evidence type="ECO:0000256" key="2">
    <source>
        <dbReference type="ARBA" id="ARBA00008773"/>
    </source>
</evidence>
<protein>
    <recommendedName>
        <fullName evidence="11">J domain-containing protein</fullName>
    </recommendedName>
</protein>
<evidence type="ECO:0000256" key="10">
    <source>
        <dbReference type="SAM" id="Phobius"/>
    </source>
</evidence>
<feature type="compositionally biased region" description="Polar residues" evidence="9">
    <location>
        <begin position="1060"/>
        <end position="1070"/>
    </location>
</feature>
<dbReference type="SUPFAM" id="SSF49493">
    <property type="entry name" value="HSP40/DnaJ peptide-binding domain"/>
    <property type="match status" value="2"/>
</dbReference>
<comment type="caution">
    <text evidence="12">The sequence shown here is derived from an EMBL/GenBank/DDBJ whole genome shotgun (WGS) entry which is preliminary data.</text>
</comment>
<evidence type="ECO:0000256" key="6">
    <source>
        <dbReference type="ARBA" id="ARBA00023136"/>
    </source>
</evidence>
<dbReference type="FunFam" id="1.10.287.110:FF:000072">
    <property type="entry name" value="DnaJ family protein"/>
    <property type="match status" value="1"/>
</dbReference>
<keyword evidence="13" id="KW-1185">Reference proteome</keyword>
<dbReference type="Pfam" id="PF00226">
    <property type="entry name" value="DnaJ"/>
    <property type="match status" value="1"/>
</dbReference>
<name>A0A5N5QXB4_9AGAM</name>
<feature type="region of interest" description="Disordered" evidence="9">
    <location>
        <begin position="71"/>
        <end position="93"/>
    </location>
</feature>
<keyword evidence="6 10" id="KW-0472">Membrane</keyword>
<dbReference type="Pfam" id="PF02656">
    <property type="entry name" value="DUF202"/>
    <property type="match status" value="1"/>
</dbReference>
<dbReference type="EMBL" id="SSOP01000006">
    <property type="protein sequence ID" value="KAB5595826.1"/>
    <property type="molecule type" value="Genomic_DNA"/>
</dbReference>
<evidence type="ECO:0000313" key="13">
    <source>
        <dbReference type="Proteomes" id="UP000383932"/>
    </source>
</evidence>
<dbReference type="InterPro" id="IPR001623">
    <property type="entry name" value="DnaJ_domain"/>
</dbReference>
<evidence type="ECO:0000256" key="5">
    <source>
        <dbReference type="ARBA" id="ARBA00022989"/>
    </source>
</evidence>
<dbReference type="InterPro" id="IPR008971">
    <property type="entry name" value="HSP40/DnaJ_pept-bd"/>
</dbReference>
<keyword evidence="4" id="KW-0378">Hydrolase</keyword>
<keyword evidence="3 10" id="KW-0812">Transmembrane</keyword>
<dbReference type="InterPro" id="IPR018253">
    <property type="entry name" value="DnaJ_domain_CS"/>
</dbReference>
<dbReference type="InterPro" id="IPR051339">
    <property type="entry name" value="DnaJ_subfamily_B"/>
</dbReference>
<dbReference type="GO" id="GO:0005829">
    <property type="term" value="C:cytosol"/>
    <property type="evidence" value="ECO:0007669"/>
    <property type="project" value="TreeGrafter"/>
</dbReference>
<dbReference type="GO" id="GO:0006457">
    <property type="term" value="P:protein folding"/>
    <property type="evidence" value="ECO:0007669"/>
    <property type="project" value="InterPro"/>
</dbReference>
<dbReference type="PRINTS" id="PR00625">
    <property type="entry name" value="JDOMAIN"/>
</dbReference>
<dbReference type="AlphaFoldDB" id="A0A5N5QXB4"/>
<dbReference type="SUPFAM" id="SSF46565">
    <property type="entry name" value="Chaperone J-domain"/>
    <property type="match status" value="1"/>
</dbReference>
<dbReference type="InterPro" id="IPR003807">
    <property type="entry name" value="DUF202"/>
</dbReference>
<feature type="compositionally biased region" description="Gly residues" evidence="9">
    <location>
        <begin position="83"/>
        <end position="93"/>
    </location>
</feature>
<dbReference type="InterPro" id="IPR000490">
    <property type="entry name" value="Glyco_hydro_17"/>
</dbReference>
<dbReference type="GO" id="GO:0006413">
    <property type="term" value="P:translational initiation"/>
    <property type="evidence" value="ECO:0007669"/>
    <property type="project" value="TreeGrafter"/>
</dbReference>
<keyword evidence="5 10" id="KW-1133">Transmembrane helix</keyword>
<evidence type="ECO:0000256" key="3">
    <source>
        <dbReference type="ARBA" id="ARBA00022692"/>
    </source>
</evidence>
<dbReference type="InterPro" id="IPR036869">
    <property type="entry name" value="J_dom_sf"/>
</dbReference>
<dbReference type="GO" id="GO:0012505">
    <property type="term" value="C:endomembrane system"/>
    <property type="evidence" value="ECO:0007669"/>
    <property type="project" value="UniProtKB-SubCell"/>
</dbReference>
<dbReference type="SUPFAM" id="SSF51445">
    <property type="entry name" value="(Trans)glycosidases"/>
    <property type="match status" value="1"/>
</dbReference>
<dbReference type="PANTHER" id="PTHR24078">
    <property type="entry name" value="DNAJ HOMOLOG SUBFAMILY C MEMBER"/>
    <property type="match status" value="1"/>
</dbReference>
<dbReference type="Pfam" id="PF01556">
    <property type="entry name" value="DnaJ_C"/>
    <property type="match status" value="1"/>
</dbReference>